<name>A0AA87QG33_RHIRH</name>
<proteinExistence type="predicted"/>
<dbReference type="Proteomes" id="UP000026941">
    <property type="component" value="Unassembled WGS sequence"/>
</dbReference>
<evidence type="ECO:0000313" key="2">
    <source>
        <dbReference type="EMBL" id="GAJ96577.1"/>
    </source>
</evidence>
<reference evidence="2 3" key="1">
    <citation type="submission" date="2014-05" db="EMBL/GenBank/DDBJ databases">
        <title>Whole genome shotgun sequence of Rhizobium rhizogenes NBRC 13257.</title>
        <authorList>
            <person name="Katano-Makiyama Y."/>
            <person name="Hosoyama A."/>
            <person name="Hashimoto M."/>
            <person name="Hosoyama Y."/>
            <person name="Noguchi M."/>
            <person name="Tsuchikane K."/>
            <person name="Kimura A."/>
            <person name="Ohji S."/>
            <person name="Ichikawa N."/>
            <person name="Yamazoe A."/>
            <person name="Fujita N."/>
        </authorList>
    </citation>
    <scope>NUCLEOTIDE SEQUENCE [LARGE SCALE GENOMIC DNA]</scope>
    <source>
        <strain evidence="2 3">NBRC 13257</strain>
    </source>
</reference>
<sequence length="124" mass="13696">MTWGGSSARQWYETIEAAESVSDARATGVIVSGSSIFIELYDGLYQNNADFLSDYSLYLVGIDPKPWRNLRLQSTGLIGEGESAITGLAGEPPLGSDCQGFETRRRRRDSHRVRAGVKTRREVP</sequence>
<evidence type="ECO:0000256" key="1">
    <source>
        <dbReference type="SAM" id="MobiDB-lite"/>
    </source>
</evidence>
<evidence type="ECO:0000313" key="3">
    <source>
        <dbReference type="Proteomes" id="UP000026941"/>
    </source>
</evidence>
<feature type="compositionally biased region" description="Basic residues" evidence="1">
    <location>
        <begin position="104"/>
        <end position="118"/>
    </location>
</feature>
<protein>
    <submittedName>
        <fullName evidence="2">Uncharacterized protein</fullName>
    </submittedName>
</protein>
<dbReference type="AlphaFoldDB" id="A0AA87QG33"/>
<feature type="region of interest" description="Disordered" evidence="1">
    <location>
        <begin position="88"/>
        <end position="124"/>
    </location>
</feature>
<accession>A0AA87QG33</accession>
<gene>
    <name evidence="2" type="ORF">RRH01S_23_00860</name>
</gene>
<organism evidence="2 3">
    <name type="scientific">Rhizobium rhizogenes NBRC 13257</name>
    <dbReference type="NCBI Taxonomy" id="1220581"/>
    <lineage>
        <taxon>Bacteria</taxon>
        <taxon>Pseudomonadati</taxon>
        <taxon>Pseudomonadota</taxon>
        <taxon>Alphaproteobacteria</taxon>
        <taxon>Hyphomicrobiales</taxon>
        <taxon>Rhizobiaceae</taxon>
        <taxon>Rhizobium/Agrobacterium group</taxon>
        <taxon>Rhizobium</taxon>
    </lineage>
</organism>
<comment type="caution">
    <text evidence="2">The sequence shown here is derived from an EMBL/GenBank/DDBJ whole genome shotgun (WGS) entry which is preliminary data.</text>
</comment>
<dbReference type="EMBL" id="BAYX01000023">
    <property type="protein sequence ID" value="GAJ96577.1"/>
    <property type="molecule type" value="Genomic_DNA"/>
</dbReference>